<dbReference type="Proteomes" id="UP000598820">
    <property type="component" value="Unassembled WGS sequence"/>
</dbReference>
<accession>A0A926Y4M6</accession>
<evidence type="ECO:0000313" key="1">
    <source>
        <dbReference type="EMBL" id="MBD2703296.1"/>
    </source>
</evidence>
<organism evidence="1 2">
    <name type="scientific">Spirosoma profusum</name>
    <dbReference type="NCBI Taxonomy" id="2771354"/>
    <lineage>
        <taxon>Bacteria</taxon>
        <taxon>Pseudomonadati</taxon>
        <taxon>Bacteroidota</taxon>
        <taxon>Cytophagia</taxon>
        <taxon>Cytophagales</taxon>
        <taxon>Cytophagaceae</taxon>
        <taxon>Spirosoma</taxon>
    </lineage>
</organism>
<proteinExistence type="predicted"/>
<keyword evidence="2" id="KW-1185">Reference proteome</keyword>
<sequence length="207" mass="23491">MSKITGQKSRRNGLQSRNIPPSLIYEIWNGKPVYYQDYQDVLVGTKTVQEVRSCVDIEGVLLALINGHPGITINRKENVLAANKVGISISKNDIVCCDIVVLEKKKLGKLQGNYVDVAPKVGIDVDTKADVSDFPNRLDDYLIQKSQKLLDFGVEKVRWVITSMQKVYIIEQGNPTWHIVNWSENIQVVHDCHLNIKQLLDEEEITY</sequence>
<keyword evidence="1" id="KW-0255">Endonuclease</keyword>
<name>A0A926Y4M6_9BACT</name>
<reference evidence="1" key="1">
    <citation type="submission" date="2020-09" db="EMBL/GenBank/DDBJ databases">
        <authorList>
            <person name="Kim M.K."/>
        </authorList>
    </citation>
    <scope>NUCLEOTIDE SEQUENCE</scope>
    <source>
        <strain evidence="1">BT702</strain>
    </source>
</reference>
<dbReference type="RefSeq" id="WP_190889141.1">
    <property type="nucleotide sequence ID" value="NZ_JACWZY010000020.1"/>
</dbReference>
<keyword evidence="1" id="KW-0378">Hydrolase</keyword>
<protein>
    <submittedName>
        <fullName evidence="1">Uma2 family endonuclease</fullName>
    </submittedName>
</protein>
<dbReference type="EMBL" id="JACWZY010000020">
    <property type="protein sequence ID" value="MBD2703296.1"/>
    <property type="molecule type" value="Genomic_DNA"/>
</dbReference>
<keyword evidence="1" id="KW-0540">Nuclease</keyword>
<gene>
    <name evidence="1" type="ORF">IC229_21805</name>
</gene>
<evidence type="ECO:0000313" key="2">
    <source>
        <dbReference type="Proteomes" id="UP000598820"/>
    </source>
</evidence>
<dbReference type="GO" id="GO:0004519">
    <property type="term" value="F:endonuclease activity"/>
    <property type="evidence" value="ECO:0007669"/>
    <property type="project" value="UniProtKB-KW"/>
</dbReference>
<comment type="caution">
    <text evidence="1">The sequence shown here is derived from an EMBL/GenBank/DDBJ whole genome shotgun (WGS) entry which is preliminary data.</text>
</comment>
<dbReference type="AlphaFoldDB" id="A0A926Y4M6"/>